<keyword evidence="3" id="KW-1133">Transmembrane helix</keyword>
<evidence type="ECO:0000313" key="5">
    <source>
        <dbReference type="EMBL" id="MCM2535844.1"/>
    </source>
</evidence>
<keyword evidence="3" id="KW-0472">Membrane</keyword>
<protein>
    <submittedName>
        <fullName evidence="5">Acyltransferase family protein</fullName>
    </submittedName>
</protein>
<comment type="caution">
    <text evidence="5">The sequence shown here is derived from an EMBL/GenBank/DDBJ whole genome shotgun (WGS) entry which is preliminary data.</text>
</comment>
<feature type="transmembrane region" description="Helical" evidence="3">
    <location>
        <begin position="35"/>
        <end position="54"/>
    </location>
</feature>
<comment type="subcellular location">
    <subcellularLocation>
        <location evidence="1">Membrane</location>
    </subcellularLocation>
</comment>
<feature type="transmembrane region" description="Helical" evidence="3">
    <location>
        <begin position="66"/>
        <end position="84"/>
    </location>
</feature>
<evidence type="ECO:0000256" key="3">
    <source>
        <dbReference type="SAM" id="Phobius"/>
    </source>
</evidence>
<organism evidence="5 6">
    <name type="scientific">Neobacillus pocheonensis</name>
    <dbReference type="NCBI Taxonomy" id="363869"/>
    <lineage>
        <taxon>Bacteria</taxon>
        <taxon>Bacillati</taxon>
        <taxon>Bacillota</taxon>
        <taxon>Bacilli</taxon>
        <taxon>Bacillales</taxon>
        <taxon>Bacillaceae</taxon>
        <taxon>Neobacillus</taxon>
    </lineage>
</organism>
<keyword evidence="5" id="KW-0012">Acyltransferase</keyword>
<dbReference type="EMBL" id="JAMQCR010000003">
    <property type="protein sequence ID" value="MCM2535844.1"/>
    <property type="molecule type" value="Genomic_DNA"/>
</dbReference>
<proteinExistence type="inferred from homology"/>
<keyword evidence="3" id="KW-0812">Transmembrane</keyword>
<feature type="transmembrane region" description="Helical" evidence="3">
    <location>
        <begin position="96"/>
        <end position="118"/>
    </location>
</feature>
<comment type="similarity">
    <text evidence="2">Belongs to the acyltransferase 3 family.</text>
</comment>
<dbReference type="Proteomes" id="UP001523262">
    <property type="component" value="Unassembled WGS sequence"/>
</dbReference>
<dbReference type="InterPro" id="IPR002656">
    <property type="entry name" value="Acyl_transf_3_dom"/>
</dbReference>
<accession>A0ABT0WHQ8</accession>
<gene>
    <name evidence="5" type="ORF">NDK43_30625</name>
</gene>
<reference evidence="5 6" key="1">
    <citation type="submission" date="2022-06" db="EMBL/GenBank/DDBJ databases">
        <authorList>
            <person name="Jeon C.O."/>
        </authorList>
    </citation>
    <scope>NUCLEOTIDE SEQUENCE [LARGE SCALE GENOMIC DNA]</scope>
    <source>
        <strain evidence="5 6">KCTC 13943</strain>
    </source>
</reference>
<feature type="transmembrane region" description="Helical" evidence="3">
    <location>
        <begin position="6"/>
        <end position="28"/>
    </location>
</feature>
<evidence type="ECO:0000259" key="4">
    <source>
        <dbReference type="Pfam" id="PF01757"/>
    </source>
</evidence>
<keyword evidence="5" id="KW-0808">Transferase</keyword>
<dbReference type="GO" id="GO:0016746">
    <property type="term" value="F:acyltransferase activity"/>
    <property type="evidence" value="ECO:0007669"/>
    <property type="project" value="UniProtKB-KW"/>
</dbReference>
<evidence type="ECO:0000313" key="6">
    <source>
        <dbReference type="Proteomes" id="UP001523262"/>
    </source>
</evidence>
<evidence type="ECO:0000256" key="1">
    <source>
        <dbReference type="ARBA" id="ARBA00004370"/>
    </source>
</evidence>
<dbReference type="Pfam" id="PF01757">
    <property type="entry name" value="Acyl_transf_3"/>
    <property type="match status" value="1"/>
</dbReference>
<evidence type="ECO:0000256" key="2">
    <source>
        <dbReference type="ARBA" id="ARBA00007400"/>
    </source>
</evidence>
<feature type="domain" description="Acyltransferase 3" evidence="4">
    <location>
        <begin position="15"/>
        <end position="146"/>
    </location>
</feature>
<sequence length="182" mass="20877">MKNNLFLNFIFSNYDLEFFFGCIVGHLVLKTSIKYNYIILLVGVLGFLSGWYLVLQGVLMRYHTQAMLVLGISCGLIVLSATFLDLKYKLRVPKLLLLIGDASYSIYLTHFYIFVFIFKILAKVNRLNPFGGFITVSISLIIAVILGVTFHLVIERLLLKYLNGKLFNNMNSKQDQNYRKAI</sequence>
<feature type="transmembrane region" description="Helical" evidence="3">
    <location>
        <begin position="130"/>
        <end position="154"/>
    </location>
</feature>
<name>A0ABT0WHQ8_9BACI</name>
<keyword evidence="6" id="KW-1185">Reference proteome</keyword>